<dbReference type="EMBL" id="QNRT01000001">
    <property type="protein sequence ID" value="RBP53754.1"/>
    <property type="molecule type" value="Genomic_DNA"/>
</dbReference>
<evidence type="ECO:0000313" key="3">
    <source>
        <dbReference type="EMBL" id="RBP53754.1"/>
    </source>
</evidence>
<evidence type="ECO:0000313" key="4">
    <source>
        <dbReference type="Proteomes" id="UP000253083"/>
    </source>
</evidence>
<dbReference type="GO" id="GO:0120010">
    <property type="term" value="P:intermembrane phospholipid transfer"/>
    <property type="evidence" value="ECO:0007669"/>
    <property type="project" value="TreeGrafter"/>
</dbReference>
<dbReference type="Pfam" id="PF04333">
    <property type="entry name" value="MlaA"/>
    <property type="match status" value="1"/>
</dbReference>
<reference evidence="3 4" key="1">
    <citation type="submission" date="2018-06" db="EMBL/GenBank/DDBJ databases">
        <title>Genomic Encyclopedia of Type Strains, Phase IV (KMG-IV): sequencing the most valuable type-strain genomes for metagenomic binning, comparative biology and taxonomic classification.</title>
        <authorList>
            <person name="Goeker M."/>
        </authorList>
    </citation>
    <scope>NUCLEOTIDE SEQUENCE [LARGE SCALE GENOMIC DNA]</scope>
    <source>
        <strain evidence="3 4">DSM 24032</strain>
    </source>
</reference>
<dbReference type="Proteomes" id="UP000253083">
    <property type="component" value="Unassembled WGS sequence"/>
</dbReference>
<keyword evidence="4" id="KW-1185">Reference proteome</keyword>
<dbReference type="FunCoup" id="A0A395JQ22">
    <property type="interactions" value="109"/>
</dbReference>
<proteinExistence type="inferred from homology"/>
<sequence length="252" mass="27749">MLQTSANSKFIRLAFIASGLLFLTSCSTLSSKDSPSKHISSDPFERFNRTAFAFNDKADKIVLRPTAKVYDAVLPDPAKKGVSHFFSNLGEPINIINNLLQGKVDGALNSTYRFVVNSTVGVLGLFDVARSYDVRKKPEDFGQTLAAWGVKPGPYIVVPFWGPSNLRDSFAGAASNLVIYPINEVSDESDTRLGLTVLNVINTRARLLDADAVLANQVDPYLFLKTAYESNRVRAIYDGNPPQLDDDDEFDF</sequence>
<keyword evidence="2" id="KW-0732">Signal</keyword>
<dbReference type="AlphaFoldDB" id="A0A395JQ22"/>
<gene>
    <name evidence="3" type="ORF">DFR28_1011143</name>
</gene>
<dbReference type="OrthoDB" id="9785326at2"/>
<name>A0A395JQ22_9GAMM</name>
<dbReference type="GO" id="GO:0016020">
    <property type="term" value="C:membrane"/>
    <property type="evidence" value="ECO:0007669"/>
    <property type="project" value="InterPro"/>
</dbReference>
<evidence type="ECO:0000256" key="1">
    <source>
        <dbReference type="ARBA" id="ARBA00010634"/>
    </source>
</evidence>
<comment type="similarity">
    <text evidence="1">Belongs to the MlaA family.</text>
</comment>
<dbReference type="InParanoid" id="A0A395JQ22"/>
<dbReference type="PANTHER" id="PTHR30035">
    <property type="entry name" value="LIPOPROTEIN VACJ-RELATED"/>
    <property type="match status" value="1"/>
</dbReference>
<dbReference type="PANTHER" id="PTHR30035:SF3">
    <property type="entry name" value="INTERMEMBRANE PHOSPHOLIPID TRANSPORT SYSTEM LIPOPROTEIN MLAA"/>
    <property type="match status" value="1"/>
</dbReference>
<dbReference type="RefSeq" id="WP_113953292.1">
    <property type="nucleotide sequence ID" value="NZ_QNRT01000001.1"/>
</dbReference>
<comment type="caution">
    <text evidence="3">The sequence shown here is derived from an EMBL/GenBank/DDBJ whole genome shotgun (WGS) entry which is preliminary data.</text>
</comment>
<dbReference type="InterPro" id="IPR007428">
    <property type="entry name" value="MlaA"/>
</dbReference>
<accession>A0A395JQ22</accession>
<protein>
    <submittedName>
        <fullName evidence="3">Phospholipid-binding lipoprotein MlaA</fullName>
    </submittedName>
</protein>
<dbReference type="PRINTS" id="PR01805">
    <property type="entry name" value="VACJLIPOPROT"/>
</dbReference>
<keyword evidence="3" id="KW-0449">Lipoprotein</keyword>
<organism evidence="3 4">
    <name type="scientific">Arenicella xantha</name>
    <dbReference type="NCBI Taxonomy" id="644221"/>
    <lineage>
        <taxon>Bacteria</taxon>
        <taxon>Pseudomonadati</taxon>
        <taxon>Pseudomonadota</taxon>
        <taxon>Gammaproteobacteria</taxon>
        <taxon>Arenicellales</taxon>
        <taxon>Arenicellaceae</taxon>
        <taxon>Arenicella</taxon>
    </lineage>
</organism>
<evidence type="ECO:0000256" key="2">
    <source>
        <dbReference type="ARBA" id="ARBA00022729"/>
    </source>
</evidence>